<sequence>AICAAQCAPAEPYCRLRACEIDGRGRPRRDLCGGRWCYAHREFATPKPSQYVTPTGLSKYPEDWSDVLKAVARMNFLWEHVTPEDLTALLEVCRDVGCQPGAPLSVASLVTAFVAHTLKWPPAARHQKTLVALRPPTGPSEAMRLHGE</sequence>
<name>A0ABN9QEW2_9DINO</name>
<accession>A0ABN9QEW2</accession>
<reference evidence="1" key="1">
    <citation type="submission" date="2023-10" db="EMBL/GenBank/DDBJ databases">
        <authorList>
            <person name="Chen Y."/>
            <person name="Shah S."/>
            <person name="Dougan E. K."/>
            <person name="Thang M."/>
            <person name="Chan C."/>
        </authorList>
    </citation>
    <scope>NUCLEOTIDE SEQUENCE [LARGE SCALE GENOMIC DNA]</scope>
</reference>
<feature type="non-terminal residue" evidence="1">
    <location>
        <position position="1"/>
    </location>
</feature>
<evidence type="ECO:0000313" key="2">
    <source>
        <dbReference type="Proteomes" id="UP001189429"/>
    </source>
</evidence>
<gene>
    <name evidence="1" type="ORF">PCOR1329_LOCUS11277</name>
</gene>
<dbReference type="Proteomes" id="UP001189429">
    <property type="component" value="Unassembled WGS sequence"/>
</dbReference>
<protein>
    <submittedName>
        <fullName evidence="1">Uncharacterized protein</fullName>
    </submittedName>
</protein>
<comment type="caution">
    <text evidence="1">The sequence shown here is derived from an EMBL/GenBank/DDBJ whole genome shotgun (WGS) entry which is preliminary data.</text>
</comment>
<feature type="non-terminal residue" evidence="1">
    <location>
        <position position="148"/>
    </location>
</feature>
<dbReference type="EMBL" id="CAUYUJ010003246">
    <property type="protein sequence ID" value="CAK0804486.1"/>
    <property type="molecule type" value="Genomic_DNA"/>
</dbReference>
<evidence type="ECO:0000313" key="1">
    <source>
        <dbReference type="EMBL" id="CAK0804486.1"/>
    </source>
</evidence>
<keyword evidence="2" id="KW-1185">Reference proteome</keyword>
<organism evidence="1 2">
    <name type="scientific">Prorocentrum cordatum</name>
    <dbReference type="NCBI Taxonomy" id="2364126"/>
    <lineage>
        <taxon>Eukaryota</taxon>
        <taxon>Sar</taxon>
        <taxon>Alveolata</taxon>
        <taxon>Dinophyceae</taxon>
        <taxon>Prorocentrales</taxon>
        <taxon>Prorocentraceae</taxon>
        <taxon>Prorocentrum</taxon>
    </lineage>
</organism>
<proteinExistence type="predicted"/>